<sequence length="98" mass="11331">MVRSSAPNLRSTRSLIMPRRDNRTRYRVRSSFQCQMSSGKLGLERALRIISSYPDFSLYLVLVPSLRTVRVLGRGKKSYSYGSFVFFLSLQTYGSPRR</sequence>
<organism evidence="1 2">
    <name type="scientific">Pisolithus tinctorius Marx 270</name>
    <dbReference type="NCBI Taxonomy" id="870435"/>
    <lineage>
        <taxon>Eukaryota</taxon>
        <taxon>Fungi</taxon>
        <taxon>Dikarya</taxon>
        <taxon>Basidiomycota</taxon>
        <taxon>Agaricomycotina</taxon>
        <taxon>Agaricomycetes</taxon>
        <taxon>Agaricomycetidae</taxon>
        <taxon>Boletales</taxon>
        <taxon>Sclerodermatineae</taxon>
        <taxon>Pisolithaceae</taxon>
        <taxon>Pisolithus</taxon>
    </lineage>
</organism>
<dbReference type="InParanoid" id="A0A0C3PMI3"/>
<reference evidence="1 2" key="1">
    <citation type="submission" date="2014-04" db="EMBL/GenBank/DDBJ databases">
        <authorList>
            <consortium name="DOE Joint Genome Institute"/>
            <person name="Kuo A."/>
            <person name="Kohler A."/>
            <person name="Costa M.D."/>
            <person name="Nagy L.G."/>
            <person name="Floudas D."/>
            <person name="Copeland A."/>
            <person name="Barry K.W."/>
            <person name="Cichocki N."/>
            <person name="Veneault-Fourrey C."/>
            <person name="LaButti K."/>
            <person name="Lindquist E.A."/>
            <person name="Lipzen A."/>
            <person name="Lundell T."/>
            <person name="Morin E."/>
            <person name="Murat C."/>
            <person name="Sun H."/>
            <person name="Tunlid A."/>
            <person name="Henrissat B."/>
            <person name="Grigoriev I.V."/>
            <person name="Hibbett D.S."/>
            <person name="Martin F."/>
            <person name="Nordberg H.P."/>
            <person name="Cantor M.N."/>
            <person name="Hua S.X."/>
        </authorList>
    </citation>
    <scope>NUCLEOTIDE SEQUENCE [LARGE SCALE GENOMIC DNA]</scope>
    <source>
        <strain evidence="1 2">Marx 270</strain>
    </source>
</reference>
<evidence type="ECO:0000313" key="1">
    <source>
        <dbReference type="EMBL" id="KIO09569.1"/>
    </source>
</evidence>
<gene>
    <name evidence="1" type="ORF">M404DRAFT_272426</name>
</gene>
<dbReference type="Proteomes" id="UP000054217">
    <property type="component" value="Unassembled WGS sequence"/>
</dbReference>
<evidence type="ECO:0000313" key="2">
    <source>
        <dbReference type="Proteomes" id="UP000054217"/>
    </source>
</evidence>
<reference evidence="2" key="2">
    <citation type="submission" date="2015-01" db="EMBL/GenBank/DDBJ databases">
        <title>Evolutionary Origins and Diversification of the Mycorrhizal Mutualists.</title>
        <authorList>
            <consortium name="DOE Joint Genome Institute"/>
            <consortium name="Mycorrhizal Genomics Consortium"/>
            <person name="Kohler A."/>
            <person name="Kuo A."/>
            <person name="Nagy L.G."/>
            <person name="Floudas D."/>
            <person name="Copeland A."/>
            <person name="Barry K.W."/>
            <person name="Cichocki N."/>
            <person name="Veneault-Fourrey C."/>
            <person name="LaButti K."/>
            <person name="Lindquist E.A."/>
            <person name="Lipzen A."/>
            <person name="Lundell T."/>
            <person name="Morin E."/>
            <person name="Murat C."/>
            <person name="Riley R."/>
            <person name="Ohm R."/>
            <person name="Sun H."/>
            <person name="Tunlid A."/>
            <person name="Henrissat B."/>
            <person name="Grigoriev I.V."/>
            <person name="Hibbett D.S."/>
            <person name="Martin F."/>
        </authorList>
    </citation>
    <scope>NUCLEOTIDE SEQUENCE [LARGE SCALE GENOMIC DNA]</scope>
    <source>
        <strain evidence="2">Marx 270</strain>
    </source>
</reference>
<keyword evidence="2" id="KW-1185">Reference proteome</keyword>
<name>A0A0C3PMI3_PISTI</name>
<dbReference type="AlphaFoldDB" id="A0A0C3PMI3"/>
<dbReference type="EMBL" id="KN831954">
    <property type="protein sequence ID" value="KIO09569.1"/>
    <property type="molecule type" value="Genomic_DNA"/>
</dbReference>
<protein>
    <submittedName>
        <fullName evidence="1">Uncharacterized protein</fullName>
    </submittedName>
</protein>
<proteinExistence type="predicted"/>
<dbReference type="HOGENOM" id="CLU_2334492_0_0_1"/>
<accession>A0A0C3PMI3</accession>